<name>A0A6P8ZIV1_THRPL</name>
<proteinExistence type="predicted"/>
<reference evidence="3" key="1">
    <citation type="submission" date="2025-08" db="UniProtKB">
        <authorList>
            <consortium name="RefSeq"/>
        </authorList>
    </citation>
    <scope>IDENTIFICATION</scope>
    <source>
        <tissue evidence="3">Total insect</tissue>
    </source>
</reference>
<organism evidence="3">
    <name type="scientific">Thrips palmi</name>
    <name type="common">Melon thrips</name>
    <dbReference type="NCBI Taxonomy" id="161013"/>
    <lineage>
        <taxon>Eukaryota</taxon>
        <taxon>Metazoa</taxon>
        <taxon>Ecdysozoa</taxon>
        <taxon>Arthropoda</taxon>
        <taxon>Hexapoda</taxon>
        <taxon>Insecta</taxon>
        <taxon>Pterygota</taxon>
        <taxon>Neoptera</taxon>
        <taxon>Paraneoptera</taxon>
        <taxon>Thysanoptera</taxon>
        <taxon>Terebrantia</taxon>
        <taxon>Thripoidea</taxon>
        <taxon>Thripidae</taxon>
        <taxon>Thrips</taxon>
    </lineage>
</organism>
<evidence type="ECO:0000313" key="3">
    <source>
        <dbReference type="RefSeq" id="XP_034234244.1"/>
    </source>
</evidence>
<dbReference type="GeneID" id="117641205"/>
<dbReference type="KEGG" id="tpal:117641205"/>
<gene>
    <name evidence="3" type="primary">LOC117641205</name>
</gene>
<evidence type="ECO:0000313" key="2">
    <source>
        <dbReference type="Proteomes" id="UP000515158"/>
    </source>
</evidence>
<dbReference type="InParanoid" id="A0A6P8ZIV1"/>
<accession>A0A6P8ZIV1</accession>
<dbReference type="OrthoDB" id="10687014at2759"/>
<dbReference type="Proteomes" id="UP000515158">
    <property type="component" value="Unplaced"/>
</dbReference>
<keyword evidence="2" id="KW-1185">Reference proteome</keyword>
<feature type="compositionally biased region" description="Basic and acidic residues" evidence="1">
    <location>
        <begin position="143"/>
        <end position="155"/>
    </location>
</feature>
<sequence>MAPVYYSPSRRPVARPMARDASPARRAVMSPTRIPVRTRDPSPEPARFIQMPAARSRTPSPSRGVQTDPKITKTPSPDQPIPADEPADAVLKSPTRSSQIPVPISRVSSPVRKDETIVEMARSSPKRAPPSRTPTKSPRRVAKAHEKGRAKEDATSPRTPIFVTSFYQRLPCVKFRYGLLPPQQRHAH</sequence>
<protein>
    <submittedName>
        <fullName evidence="3">Extensin-like</fullName>
    </submittedName>
</protein>
<dbReference type="AlphaFoldDB" id="A0A6P8ZIV1"/>
<feature type="region of interest" description="Disordered" evidence="1">
    <location>
        <begin position="1"/>
        <end position="156"/>
    </location>
</feature>
<dbReference type="RefSeq" id="XP_034234244.1">
    <property type="nucleotide sequence ID" value="XM_034378353.1"/>
</dbReference>
<evidence type="ECO:0000256" key="1">
    <source>
        <dbReference type="SAM" id="MobiDB-lite"/>
    </source>
</evidence>